<dbReference type="OrthoDB" id="528320at2"/>
<feature type="transmembrane region" description="Helical" evidence="6">
    <location>
        <begin position="173"/>
        <end position="194"/>
    </location>
</feature>
<protein>
    <recommendedName>
        <fullName evidence="6">Probable membrane transporter protein</fullName>
    </recommendedName>
</protein>
<dbReference type="RefSeq" id="WP_091294567.1">
    <property type="nucleotide sequence ID" value="NZ_FMDN01000006.1"/>
</dbReference>
<dbReference type="PANTHER" id="PTHR43701:SF2">
    <property type="entry name" value="MEMBRANE TRANSPORTER PROTEIN YJNA-RELATED"/>
    <property type="match status" value="1"/>
</dbReference>
<evidence type="ECO:0000256" key="5">
    <source>
        <dbReference type="ARBA" id="ARBA00023136"/>
    </source>
</evidence>
<evidence type="ECO:0000256" key="1">
    <source>
        <dbReference type="ARBA" id="ARBA00004141"/>
    </source>
</evidence>
<evidence type="ECO:0000256" key="2">
    <source>
        <dbReference type="ARBA" id="ARBA00009142"/>
    </source>
</evidence>
<feature type="transmembrane region" description="Helical" evidence="6">
    <location>
        <begin position="229"/>
        <end position="247"/>
    </location>
</feature>
<proteinExistence type="inferred from homology"/>
<evidence type="ECO:0000256" key="7">
    <source>
        <dbReference type="SAM" id="MobiDB-lite"/>
    </source>
</evidence>
<evidence type="ECO:0000256" key="6">
    <source>
        <dbReference type="RuleBase" id="RU363041"/>
    </source>
</evidence>
<accession>A0A1C5HU52</accession>
<comment type="similarity">
    <text evidence="2 6">Belongs to the 4-toluene sulfonate uptake permease (TSUP) (TC 2.A.102) family.</text>
</comment>
<evidence type="ECO:0000313" key="9">
    <source>
        <dbReference type="Proteomes" id="UP000199408"/>
    </source>
</evidence>
<feature type="transmembrane region" description="Helical" evidence="6">
    <location>
        <begin position="95"/>
        <end position="117"/>
    </location>
</feature>
<dbReference type="AlphaFoldDB" id="A0A1C5HU52"/>
<keyword evidence="4 6" id="KW-1133">Transmembrane helix</keyword>
<keyword evidence="5 6" id="KW-0472">Membrane</keyword>
<keyword evidence="9" id="KW-1185">Reference proteome</keyword>
<keyword evidence="3 6" id="KW-0812">Transmembrane</keyword>
<evidence type="ECO:0000256" key="3">
    <source>
        <dbReference type="ARBA" id="ARBA00022692"/>
    </source>
</evidence>
<organism evidence="8 9">
    <name type="scientific">Micromonospora halophytica</name>
    <dbReference type="NCBI Taxonomy" id="47864"/>
    <lineage>
        <taxon>Bacteria</taxon>
        <taxon>Bacillati</taxon>
        <taxon>Actinomycetota</taxon>
        <taxon>Actinomycetes</taxon>
        <taxon>Micromonosporales</taxon>
        <taxon>Micromonosporaceae</taxon>
        <taxon>Micromonospora</taxon>
    </lineage>
</organism>
<dbReference type="PANTHER" id="PTHR43701">
    <property type="entry name" value="MEMBRANE TRANSPORTER PROTEIN MJ0441-RELATED"/>
    <property type="match status" value="1"/>
</dbReference>
<gene>
    <name evidence="8" type="ORF">GA0070560_10642</name>
</gene>
<dbReference type="Pfam" id="PF01925">
    <property type="entry name" value="TauE"/>
    <property type="match status" value="1"/>
</dbReference>
<dbReference type="InterPro" id="IPR002781">
    <property type="entry name" value="TM_pro_TauE-like"/>
</dbReference>
<keyword evidence="6" id="KW-1003">Cell membrane</keyword>
<dbReference type="STRING" id="47864.GA0070560_10642"/>
<name>A0A1C5HU52_9ACTN</name>
<comment type="subcellular location">
    <subcellularLocation>
        <location evidence="6">Cell membrane</location>
        <topology evidence="6">Multi-pass membrane protein</topology>
    </subcellularLocation>
    <subcellularLocation>
        <location evidence="1">Membrane</location>
        <topology evidence="1">Multi-pass membrane protein</topology>
    </subcellularLocation>
</comment>
<feature type="transmembrane region" description="Helical" evidence="6">
    <location>
        <begin position="259"/>
        <end position="276"/>
    </location>
</feature>
<dbReference type="GO" id="GO:0005886">
    <property type="term" value="C:plasma membrane"/>
    <property type="evidence" value="ECO:0007669"/>
    <property type="project" value="UniProtKB-SubCell"/>
</dbReference>
<feature type="transmembrane region" description="Helical" evidence="6">
    <location>
        <begin position="46"/>
        <end position="65"/>
    </location>
</feature>
<dbReference type="InterPro" id="IPR051598">
    <property type="entry name" value="TSUP/Inactive_protease-like"/>
</dbReference>
<sequence>MTAGLALTVGLAVLIGVSLGLLGGGGSILAVPLLVYVADLPAKEAIATSLLVVGVTSAVGVLPHARAHRVRWRTGLIFGVAGMAGAYAGGRLAEYIPAGVLLTGFALMMLATAIAMIRGRRAGTGKPVPHELPVLRVVIDGVVVGLVTGLVGAGGGFLVVPALALLGGLPMPVAVGTSLVVIAMKSFAGLAGYLSSVSIDWGLAAAVTAAAVVGSFAGGRLAGRIPEDVLRKGFGWFVVVMGVFVLAQQLPDGLRTNPLLWIGLGLAVAVSVTLTTRHGRKAPAAEREKQVAGRSGPPA</sequence>
<dbReference type="Proteomes" id="UP000199408">
    <property type="component" value="Unassembled WGS sequence"/>
</dbReference>
<feature type="transmembrane region" description="Helical" evidence="6">
    <location>
        <begin position="137"/>
        <end position="167"/>
    </location>
</feature>
<reference evidence="9" key="1">
    <citation type="submission" date="2016-06" db="EMBL/GenBank/DDBJ databases">
        <authorList>
            <person name="Varghese N."/>
        </authorList>
    </citation>
    <scope>NUCLEOTIDE SEQUENCE [LARGE SCALE GENOMIC DNA]</scope>
    <source>
        <strain evidence="9">DSM 43171</strain>
    </source>
</reference>
<feature type="transmembrane region" description="Helical" evidence="6">
    <location>
        <begin position="201"/>
        <end position="223"/>
    </location>
</feature>
<evidence type="ECO:0000313" key="8">
    <source>
        <dbReference type="EMBL" id="SCG49540.1"/>
    </source>
</evidence>
<feature type="region of interest" description="Disordered" evidence="7">
    <location>
        <begin position="279"/>
        <end position="299"/>
    </location>
</feature>
<dbReference type="EMBL" id="FMDN01000006">
    <property type="protein sequence ID" value="SCG49540.1"/>
    <property type="molecule type" value="Genomic_DNA"/>
</dbReference>
<evidence type="ECO:0000256" key="4">
    <source>
        <dbReference type="ARBA" id="ARBA00022989"/>
    </source>
</evidence>